<dbReference type="EMBL" id="SNSC02000003">
    <property type="protein sequence ID" value="TID26114.1"/>
    <property type="molecule type" value="Genomic_DNA"/>
</dbReference>
<feature type="transmembrane region" description="Helical" evidence="2">
    <location>
        <begin position="63"/>
        <end position="81"/>
    </location>
</feature>
<proteinExistence type="predicted"/>
<keyword evidence="5" id="KW-1185">Reference proteome</keyword>
<dbReference type="OrthoDB" id="3940858at2759"/>
<dbReference type="AlphaFoldDB" id="A0A4Z1PTE9"/>
<feature type="compositionally biased region" description="Basic residues" evidence="1">
    <location>
        <begin position="381"/>
        <end position="390"/>
    </location>
</feature>
<feature type="region of interest" description="Disordered" evidence="1">
    <location>
        <begin position="325"/>
        <end position="390"/>
    </location>
</feature>
<feature type="region of interest" description="Disordered" evidence="1">
    <location>
        <begin position="254"/>
        <end position="276"/>
    </location>
</feature>
<evidence type="ECO:0000256" key="2">
    <source>
        <dbReference type="SAM" id="Phobius"/>
    </source>
</evidence>
<evidence type="ECO:0000256" key="3">
    <source>
        <dbReference type="SAM" id="SignalP"/>
    </source>
</evidence>
<comment type="caution">
    <text evidence="4">The sequence shown here is derived from an EMBL/GenBank/DDBJ whole genome shotgun (WGS) entry which is preliminary data.</text>
</comment>
<reference evidence="4 5" key="1">
    <citation type="submission" date="2019-04" db="EMBL/GenBank/DDBJ databases">
        <title>High contiguity whole genome sequence and gene annotation resource for two Venturia nashicola isolates.</title>
        <authorList>
            <person name="Prokchorchik M."/>
            <person name="Won K."/>
            <person name="Lee Y."/>
            <person name="Choi E.D."/>
            <person name="Segonzac C."/>
            <person name="Sohn K.H."/>
        </authorList>
    </citation>
    <scope>NUCLEOTIDE SEQUENCE [LARGE SCALE GENOMIC DNA]</scope>
    <source>
        <strain evidence="4 5">PRI2</strain>
    </source>
</reference>
<keyword evidence="2" id="KW-0472">Membrane</keyword>
<evidence type="ECO:0000313" key="5">
    <source>
        <dbReference type="Proteomes" id="UP000298493"/>
    </source>
</evidence>
<feature type="chain" id="PRO_5021313920" evidence="3">
    <location>
        <begin position="21"/>
        <end position="496"/>
    </location>
</feature>
<keyword evidence="2" id="KW-1133">Transmembrane helix</keyword>
<feature type="signal peptide" evidence="3">
    <location>
        <begin position="1"/>
        <end position="20"/>
    </location>
</feature>
<feature type="transmembrane region" description="Helical" evidence="2">
    <location>
        <begin position="30"/>
        <end position="51"/>
    </location>
</feature>
<sequence>MDASSLQILHLLLSIFQVLALGSPNAIITSLQHLSAVLICVIFEYFSLNYPRNTHFRHSKIPNLWRLFLSLLCLASLAYLGSSNSIICLFRSLFSWLLAGIGGIDAWSFECPKELRGRKTPGASPSTNPVSTPNTSQAVDQIGYLRLNPGQIEDYNAHCDFVEGLQTAIRKRDTTISRLEAGIKHRDIAISRQQSKLDKQKIELEIWRKHRCPVPGFGQPSVGILLHRIASLEDSLNRSRGANTILHEQLQKSHYQSGFTPSETDQASNSSQQARVASAFFETQSLPPPMLVGTTNAVDTYAHYQAHTVSGIGLSAINLPPMVTGTIDISSQPPQANPDPAPPSISAAVRDTPSASAETADPPSEPPTSQPKPTAPSGPGRKIKSVKHRVAREMRSDNNDLDDADIDWTYIPPKIIDFTCICEGMSNTNIQLQADVVFGDLGDAWLNRKKDAVKGRGLEKMEYWGHFMELDRSAQIQSNALMLMEEKGVVHMTLKE</sequence>
<organism evidence="4 5">
    <name type="scientific">Venturia nashicola</name>
    <dbReference type="NCBI Taxonomy" id="86259"/>
    <lineage>
        <taxon>Eukaryota</taxon>
        <taxon>Fungi</taxon>
        <taxon>Dikarya</taxon>
        <taxon>Ascomycota</taxon>
        <taxon>Pezizomycotina</taxon>
        <taxon>Dothideomycetes</taxon>
        <taxon>Pleosporomycetidae</taxon>
        <taxon>Venturiales</taxon>
        <taxon>Venturiaceae</taxon>
        <taxon>Venturia</taxon>
    </lineage>
</organism>
<protein>
    <submittedName>
        <fullName evidence="4">Uncharacterized protein</fullName>
    </submittedName>
</protein>
<dbReference type="Proteomes" id="UP000298493">
    <property type="component" value="Unassembled WGS sequence"/>
</dbReference>
<name>A0A4Z1PTE9_9PEZI</name>
<keyword evidence="3" id="KW-0732">Signal</keyword>
<gene>
    <name evidence="4" type="ORF">E6O75_ATG03977</name>
</gene>
<evidence type="ECO:0000313" key="4">
    <source>
        <dbReference type="EMBL" id="TID26114.1"/>
    </source>
</evidence>
<accession>A0A4Z1PTE9</accession>
<feature type="compositionally biased region" description="Pro residues" evidence="1">
    <location>
        <begin position="363"/>
        <end position="376"/>
    </location>
</feature>
<keyword evidence="2" id="KW-0812">Transmembrane</keyword>
<evidence type="ECO:0000256" key="1">
    <source>
        <dbReference type="SAM" id="MobiDB-lite"/>
    </source>
</evidence>